<sequence>MAETLPIVFEEDIQPILQRMQTSLESQLGRALAPGDIEMLLINSFVYELQLYRVAGNQAFRQCLTRFGTGAALEFLGELVGVKRLPASSAECTIQMNLIDGHNPVQIPQGIRVQSIDGNVTFITNSPVAVPLGVNVVTVTALCQTAGVAGNNYDPGKIAVVLDPQPYLVSAANIDKTAGGSDAETDDQLRSRINLAPSSFSVAGPKGAYIFFAKSAHPSIVDVTCVTTNPGEVTLYPLCAGGELPSDEILDKVLSTCDDEKVRPQNDTVLVDVPTVIEYAIEVELEIYTGAIDAEVLAQVNTNLNAFKDERNNKLGMDVIRSQISALSMVKDQVYDVTIVSPVADIVADEKTYPKCTGINVTITGSNNG</sequence>
<evidence type="ECO:0000313" key="5">
    <source>
        <dbReference type="Proteomes" id="UP001226434"/>
    </source>
</evidence>
<reference evidence="4 5" key="1">
    <citation type="submission" date="2023-05" db="EMBL/GenBank/DDBJ databases">
        <title>Genome sequence of Pinibacter sp. MAH-24.</title>
        <authorList>
            <person name="Huq M.A."/>
        </authorList>
    </citation>
    <scope>NUCLEOTIDE SEQUENCE [LARGE SCALE GENOMIC DNA]</scope>
    <source>
        <strain evidence="4 5">MAH-24</strain>
    </source>
</reference>
<feature type="domain" description="Baseplate J-like C-terminal" evidence="3">
    <location>
        <begin position="279"/>
        <end position="362"/>
    </location>
</feature>
<evidence type="ECO:0000259" key="1">
    <source>
        <dbReference type="Pfam" id="PF04865"/>
    </source>
</evidence>
<name>A0ABT6RBR4_9BACT</name>
<protein>
    <submittedName>
        <fullName evidence="4">Baseplate J/gp47 family protein</fullName>
    </submittedName>
</protein>
<gene>
    <name evidence="4" type="ORF">QJ048_09465</name>
</gene>
<keyword evidence="5" id="KW-1185">Reference proteome</keyword>
<comment type="caution">
    <text evidence="4">The sequence shown here is derived from an EMBL/GenBank/DDBJ whole genome shotgun (WGS) entry which is preliminary data.</text>
</comment>
<dbReference type="InterPro" id="IPR058531">
    <property type="entry name" value="Baseplate_J_M"/>
</dbReference>
<dbReference type="InterPro" id="IPR058530">
    <property type="entry name" value="Baseplate_J-like_C"/>
</dbReference>
<feature type="domain" description="Baseplate J-like central" evidence="2">
    <location>
        <begin position="202"/>
        <end position="271"/>
    </location>
</feature>
<dbReference type="RefSeq" id="WP_282334099.1">
    <property type="nucleotide sequence ID" value="NZ_JASBRG010000005.1"/>
</dbReference>
<dbReference type="InterPro" id="IPR006949">
    <property type="entry name" value="Barrel_Baseplate_J-like"/>
</dbReference>
<proteinExistence type="predicted"/>
<dbReference type="Pfam" id="PF04865">
    <property type="entry name" value="Baseplate_J"/>
    <property type="match status" value="1"/>
</dbReference>
<dbReference type="InterPro" id="IPR052726">
    <property type="entry name" value="Phage_Baseplate_Hub"/>
</dbReference>
<evidence type="ECO:0000259" key="2">
    <source>
        <dbReference type="Pfam" id="PF26078"/>
    </source>
</evidence>
<dbReference type="PANTHER" id="PTHR35862:SF1">
    <property type="entry name" value="FELS-2 PROPHAGE PROTEIN"/>
    <property type="match status" value="1"/>
</dbReference>
<organism evidence="4 5">
    <name type="scientific">Pinibacter soli</name>
    <dbReference type="NCBI Taxonomy" id="3044211"/>
    <lineage>
        <taxon>Bacteria</taxon>
        <taxon>Pseudomonadati</taxon>
        <taxon>Bacteroidota</taxon>
        <taxon>Chitinophagia</taxon>
        <taxon>Chitinophagales</taxon>
        <taxon>Chitinophagaceae</taxon>
        <taxon>Pinibacter</taxon>
    </lineage>
</organism>
<dbReference type="Proteomes" id="UP001226434">
    <property type="component" value="Unassembled WGS sequence"/>
</dbReference>
<dbReference type="InterPro" id="IPR014507">
    <property type="entry name" value="Baseplate_assembly_J_pred"/>
</dbReference>
<feature type="domain" description="Baseplate protein J-like barrel" evidence="1">
    <location>
        <begin position="102"/>
        <end position="180"/>
    </location>
</feature>
<dbReference type="Pfam" id="PF26079">
    <property type="entry name" value="Baseplate_J_C"/>
    <property type="match status" value="1"/>
</dbReference>
<dbReference type="PANTHER" id="PTHR35862">
    <property type="entry name" value="FELS-2 PROPHAGE PROTEIN"/>
    <property type="match status" value="1"/>
</dbReference>
<accession>A0ABT6RBR4</accession>
<evidence type="ECO:0000259" key="3">
    <source>
        <dbReference type="Pfam" id="PF26079"/>
    </source>
</evidence>
<dbReference type="EMBL" id="JASBRG010000005">
    <property type="protein sequence ID" value="MDI3319999.1"/>
    <property type="molecule type" value="Genomic_DNA"/>
</dbReference>
<dbReference type="Pfam" id="PF26078">
    <property type="entry name" value="Baseplate_J_M"/>
    <property type="match status" value="1"/>
</dbReference>
<dbReference type="PIRSF" id="PIRSF020481">
    <property type="entry name" value="BAP"/>
    <property type="match status" value="1"/>
</dbReference>
<evidence type="ECO:0000313" key="4">
    <source>
        <dbReference type="EMBL" id="MDI3319999.1"/>
    </source>
</evidence>